<dbReference type="GO" id="GO:0000160">
    <property type="term" value="P:phosphorelay signal transduction system"/>
    <property type="evidence" value="ECO:0007669"/>
    <property type="project" value="InterPro"/>
</dbReference>
<dbReference type="SUPFAM" id="SSF55785">
    <property type="entry name" value="PYP-like sensor domain (PAS domain)"/>
    <property type="match status" value="1"/>
</dbReference>
<dbReference type="PROSITE" id="PS50887">
    <property type="entry name" value="GGDEF"/>
    <property type="match status" value="1"/>
</dbReference>
<name>A0A0W0W6K5_9GAMM</name>
<dbReference type="RefSeq" id="WP_058451818.1">
    <property type="nucleotide sequence ID" value="NZ_CAAAIB010000018.1"/>
</dbReference>
<dbReference type="InterPro" id="IPR000014">
    <property type="entry name" value="PAS"/>
</dbReference>
<dbReference type="Pfam" id="PF00072">
    <property type="entry name" value="Response_reg"/>
    <property type="match status" value="1"/>
</dbReference>
<dbReference type="SUPFAM" id="SSF55781">
    <property type="entry name" value="GAF domain-like"/>
    <property type="match status" value="1"/>
</dbReference>
<comment type="cofactor">
    <cofactor evidence="1">
        <name>Mg(2+)</name>
        <dbReference type="ChEBI" id="CHEBI:18420"/>
    </cofactor>
</comment>
<dbReference type="PROSITE" id="PS50112">
    <property type="entry name" value="PAS"/>
    <property type="match status" value="1"/>
</dbReference>
<dbReference type="PANTHER" id="PTHR44757:SF2">
    <property type="entry name" value="BIOFILM ARCHITECTURE MAINTENANCE PROTEIN MBAA"/>
    <property type="match status" value="1"/>
</dbReference>
<dbReference type="PANTHER" id="PTHR44757">
    <property type="entry name" value="DIGUANYLATE CYCLASE DGCP"/>
    <property type="match status" value="1"/>
</dbReference>
<evidence type="ECO:0000256" key="2">
    <source>
        <dbReference type="ARBA" id="ARBA00022679"/>
    </source>
</evidence>
<dbReference type="CDD" id="cd01949">
    <property type="entry name" value="GGDEF"/>
    <property type="match status" value="1"/>
</dbReference>
<dbReference type="Pfam" id="PF00563">
    <property type="entry name" value="EAL"/>
    <property type="match status" value="1"/>
</dbReference>
<dbReference type="SUPFAM" id="SSF55073">
    <property type="entry name" value="Nucleotide cyclase"/>
    <property type="match status" value="1"/>
</dbReference>
<evidence type="ECO:0000256" key="4">
    <source>
        <dbReference type="PROSITE-ProRule" id="PRU00169"/>
    </source>
</evidence>
<dbReference type="CDD" id="cd01948">
    <property type="entry name" value="EAL"/>
    <property type="match status" value="1"/>
</dbReference>
<dbReference type="SMART" id="SM00448">
    <property type="entry name" value="REC"/>
    <property type="match status" value="1"/>
</dbReference>
<protein>
    <submittedName>
        <fullName evidence="9">Inner membrane protein/sensory box protein LssE</fullName>
    </submittedName>
</protein>
<dbReference type="STRING" id="466.Lmac_1019"/>
<dbReference type="Pfam" id="PF13185">
    <property type="entry name" value="GAF_2"/>
    <property type="match status" value="1"/>
</dbReference>
<dbReference type="Gene3D" id="3.40.50.2300">
    <property type="match status" value="1"/>
</dbReference>
<dbReference type="Proteomes" id="UP000054908">
    <property type="component" value="Unassembled WGS sequence"/>
</dbReference>
<dbReference type="OrthoDB" id="9804951at2"/>
<dbReference type="NCBIfam" id="TIGR00229">
    <property type="entry name" value="sensory_box"/>
    <property type="match status" value="1"/>
</dbReference>
<evidence type="ECO:0000259" key="8">
    <source>
        <dbReference type="PROSITE" id="PS50887"/>
    </source>
</evidence>
<accession>A0A0W0W6K5</accession>
<dbReference type="PROSITE" id="PS50110">
    <property type="entry name" value="RESPONSE_REGULATORY"/>
    <property type="match status" value="1"/>
</dbReference>
<dbReference type="PROSITE" id="PS50883">
    <property type="entry name" value="EAL"/>
    <property type="match status" value="1"/>
</dbReference>
<evidence type="ECO:0000313" key="10">
    <source>
        <dbReference type="Proteomes" id="UP000054908"/>
    </source>
</evidence>
<dbReference type="CDD" id="cd00130">
    <property type="entry name" value="PAS"/>
    <property type="match status" value="1"/>
</dbReference>
<dbReference type="InterPro" id="IPR029016">
    <property type="entry name" value="GAF-like_dom_sf"/>
</dbReference>
<dbReference type="InterPro" id="IPR000160">
    <property type="entry name" value="GGDEF_dom"/>
</dbReference>
<feature type="domain" description="PAS" evidence="6">
    <location>
        <begin position="136"/>
        <end position="206"/>
    </location>
</feature>
<dbReference type="SUPFAM" id="SSF52172">
    <property type="entry name" value="CheY-like"/>
    <property type="match status" value="1"/>
</dbReference>
<dbReference type="GO" id="GO:0016301">
    <property type="term" value="F:kinase activity"/>
    <property type="evidence" value="ECO:0007669"/>
    <property type="project" value="UniProtKB-KW"/>
</dbReference>
<dbReference type="SUPFAM" id="SSF141868">
    <property type="entry name" value="EAL domain-like"/>
    <property type="match status" value="1"/>
</dbReference>
<dbReference type="SMART" id="SM00091">
    <property type="entry name" value="PAS"/>
    <property type="match status" value="1"/>
</dbReference>
<feature type="domain" description="EAL" evidence="7">
    <location>
        <begin position="602"/>
        <end position="852"/>
    </location>
</feature>
<dbReference type="SMART" id="SM00267">
    <property type="entry name" value="GGDEF"/>
    <property type="match status" value="1"/>
</dbReference>
<dbReference type="Gene3D" id="3.30.450.20">
    <property type="entry name" value="PAS domain"/>
    <property type="match status" value="1"/>
</dbReference>
<dbReference type="EMBL" id="LNYL01000027">
    <property type="protein sequence ID" value="KTD27960.1"/>
    <property type="molecule type" value="Genomic_DNA"/>
</dbReference>
<dbReference type="Pfam" id="PF00990">
    <property type="entry name" value="GGDEF"/>
    <property type="match status" value="1"/>
</dbReference>
<evidence type="ECO:0000256" key="3">
    <source>
        <dbReference type="ARBA" id="ARBA00022777"/>
    </source>
</evidence>
<proteinExistence type="predicted"/>
<keyword evidence="2" id="KW-0808">Transferase</keyword>
<organism evidence="9 10">
    <name type="scientific">Legionella maceachernii</name>
    <dbReference type="NCBI Taxonomy" id="466"/>
    <lineage>
        <taxon>Bacteria</taxon>
        <taxon>Pseudomonadati</taxon>
        <taxon>Pseudomonadota</taxon>
        <taxon>Gammaproteobacteria</taxon>
        <taxon>Legionellales</taxon>
        <taxon>Legionellaceae</taxon>
        <taxon>Legionella</taxon>
    </lineage>
</organism>
<dbReference type="InterPro" id="IPR029787">
    <property type="entry name" value="Nucleotide_cyclase"/>
</dbReference>
<feature type="modified residue" description="4-aspartylphosphate" evidence="4">
    <location>
        <position position="62"/>
    </location>
</feature>
<reference evidence="9 10" key="1">
    <citation type="submission" date="2015-11" db="EMBL/GenBank/DDBJ databases">
        <title>Genomic analysis of 38 Legionella species identifies large and diverse effector repertoires.</title>
        <authorList>
            <person name="Burstein D."/>
            <person name="Amaro F."/>
            <person name="Zusman T."/>
            <person name="Lifshitz Z."/>
            <person name="Cohen O."/>
            <person name="Gilbert J.A."/>
            <person name="Pupko T."/>
            <person name="Shuman H.A."/>
            <person name="Segal G."/>
        </authorList>
    </citation>
    <scope>NUCLEOTIDE SEQUENCE [LARGE SCALE GENOMIC DNA]</scope>
    <source>
        <strain evidence="9 10">PX-1-G2-E2</strain>
    </source>
</reference>
<dbReference type="CDD" id="cd00156">
    <property type="entry name" value="REC"/>
    <property type="match status" value="1"/>
</dbReference>
<keyword evidence="10" id="KW-1185">Reference proteome</keyword>
<evidence type="ECO:0000259" key="6">
    <source>
        <dbReference type="PROSITE" id="PS50112"/>
    </source>
</evidence>
<dbReference type="InterPro" id="IPR003018">
    <property type="entry name" value="GAF"/>
</dbReference>
<dbReference type="InterPro" id="IPR011006">
    <property type="entry name" value="CheY-like_superfamily"/>
</dbReference>
<dbReference type="AlphaFoldDB" id="A0A0W0W6K5"/>
<dbReference type="InterPro" id="IPR043128">
    <property type="entry name" value="Rev_trsase/Diguanyl_cyclase"/>
</dbReference>
<keyword evidence="3" id="KW-0418">Kinase</keyword>
<dbReference type="InterPro" id="IPR035919">
    <property type="entry name" value="EAL_sf"/>
</dbReference>
<comment type="caution">
    <text evidence="9">The sequence shown here is derived from an EMBL/GenBank/DDBJ whole genome shotgun (WGS) entry which is preliminary data.</text>
</comment>
<dbReference type="Gene3D" id="3.30.450.40">
    <property type="match status" value="1"/>
</dbReference>
<dbReference type="SMART" id="SM00052">
    <property type="entry name" value="EAL"/>
    <property type="match status" value="1"/>
</dbReference>
<dbReference type="InterPro" id="IPR001633">
    <property type="entry name" value="EAL_dom"/>
</dbReference>
<sequence length="852" mass="95865">MNLKRNLSILLVEDSSADARLIKELLIEGKHLNVEFIVIQTLGDAIALYKENSHHIDLIILDLGLPDSYGVDTFRKMQSSVIDIPIIVLTDLLDGDVAITCLKEGAQDYINKGHYDGASLFRAITSAIERHQAEKSLHEYALVLKSSNDAIYSKDLNGIVTLWSRGAERLFGYTAEEMVGQHVSILLPPERKEEATNLLHIIKEDKEILGYEMVALTKDKRNINILTNAAPIKNKLGQIIGTSVIAHDITYIKQNEIIMAIEYRVAMALSESTDLISAGHNILKIICEFQNWQIGGIWAVDQKQDILRHVSIWHSFKISKGIKGNSQDIVFQRGEDLPGYVWEAGRSLFIQDLNQFELESQLLTLLPKDLLCCFGFPITFRGEILGVILLFGSRGILVDRTCSNMFDNIGEQIGGFIKRKHLEGNLLYLSEHDILTGLANRKCFSNCLSSEVIRSKMHKLHFAILFIDLDFFKKINDSFGHETGDLLLQEVAKRINHAVRETDVVARFGGDEFVILLTNVTPIDAVASIAFKILNLVAKPFRITDFEFFITASIGISIYPKDSRSPTVLLRKADQAMYSAKASGRNNFKFSYGMKSVFTRKKYILENELHHALEKNEIVLYYQPIIETSGAHAVGVEALIRWQHPSGVLISPGSFIPIAIESNYIIELGKWIIKTACSEFVNLNAKELKTISINIASPQLNRSLVQTVRKIIRETHIQPQQLVLELTEHVFISNTESNIKIVRELKMLGIQIAIDDFGTGYSSFAYLKSFKIDIIKIDQSFIKDLPSDPNSVAIVKAILAMAEAMNIRVIAEGVESEAQYRFLEEYGCHFLQGFYISKALTIDELSQFLAKK</sequence>
<dbReference type="Gene3D" id="3.30.70.270">
    <property type="match status" value="1"/>
</dbReference>
<gene>
    <name evidence="9" type="ORF">Lmac_1019</name>
</gene>
<dbReference type="InterPro" id="IPR035965">
    <property type="entry name" value="PAS-like_dom_sf"/>
</dbReference>
<dbReference type="Gene3D" id="3.20.20.450">
    <property type="entry name" value="EAL domain"/>
    <property type="match status" value="1"/>
</dbReference>
<dbReference type="GO" id="GO:0006355">
    <property type="term" value="P:regulation of DNA-templated transcription"/>
    <property type="evidence" value="ECO:0007669"/>
    <property type="project" value="InterPro"/>
</dbReference>
<feature type="domain" description="Response regulatory" evidence="5">
    <location>
        <begin position="8"/>
        <end position="127"/>
    </location>
</feature>
<dbReference type="InterPro" id="IPR013767">
    <property type="entry name" value="PAS_fold"/>
</dbReference>
<dbReference type="InterPro" id="IPR001789">
    <property type="entry name" value="Sig_transdc_resp-reg_receiver"/>
</dbReference>
<dbReference type="Pfam" id="PF00989">
    <property type="entry name" value="PAS"/>
    <property type="match status" value="1"/>
</dbReference>
<evidence type="ECO:0000259" key="7">
    <source>
        <dbReference type="PROSITE" id="PS50883"/>
    </source>
</evidence>
<feature type="domain" description="GGDEF" evidence="8">
    <location>
        <begin position="460"/>
        <end position="593"/>
    </location>
</feature>
<dbReference type="NCBIfam" id="TIGR00254">
    <property type="entry name" value="GGDEF"/>
    <property type="match status" value="1"/>
</dbReference>
<evidence type="ECO:0000313" key="9">
    <source>
        <dbReference type="EMBL" id="KTD27960.1"/>
    </source>
</evidence>
<dbReference type="PATRIC" id="fig|466.6.peg.1085"/>
<keyword evidence="4" id="KW-0597">Phosphoprotein</keyword>
<evidence type="ECO:0000256" key="1">
    <source>
        <dbReference type="ARBA" id="ARBA00001946"/>
    </source>
</evidence>
<dbReference type="FunFam" id="3.30.70.270:FF:000001">
    <property type="entry name" value="Diguanylate cyclase domain protein"/>
    <property type="match status" value="1"/>
</dbReference>
<dbReference type="InterPro" id="IPR052155">
    <property type="entry name" value="Biofilm_reg_signaling"/>
</dbReference>
<evidence type="ECO:0000259" key="5">
    <source>
        <dbReference type="PROSITE" id="PS50110"/>
    </source>
</evidence>